<sequence length="174" mass="19796">MIRKFLLTILAIFALWVGGLGYYVYLINSYKLNSNTTNAIIVFAGGGHKIETGIALLKAGYAPILFITGIESTEQLKNLLKERNVIEQQVILAPNKIMSEEDNIKKAVDFIVTYNLTSIILVEHNYNMPFMLNKLEKAIPSSNNIYIVPYPVFSKQKYDVLLKSYHRYLMSIVN</sequence>
<evidence type="ECO:0000313" key="1">
    <source>
        <dbReference type="EMBL" id="KIJ88937.1"/>
    </source>
</evidence>
<keyword evidence="2" id="KW-1185">Reference proteome</keyword>
<name>A0A0C2LZW2_9RICK</name>
<evidence type="ECO:0008006" key="3">
    <source>
        <dbReference type="Google" id="ProtNLM"/>
    </source>
</evidence>
<organism evidence="1 2">
    <name type="scientific">Rickettsia asembonensis</name>
    <dbReference type="NCBI Taxonomy" id="1068590"/>
    <lineage>
        <taxon>Bacteria</taxon>
        <taxon>Pseudomonadati</taxon>
        <taxon>Pseudomonadota</taxon>
        <taxon>Alphaproteobacteria</taxon>
        <taxon>Rickettsiales</taxon>
        <taxon>Rickettsiaceae</taxon>
        <taxon>Rickettsieae</taxon>
        <taxon>Rickettsia</taxon>
        <taxon>spotted fever group</taxon>
    </lineage>
</organism>
<dbReference type="InterPro" id="IPR003848">
    <property type="entry name" value="DUF218"/>
</dbReference>
<dbReference type="Proteomes" id="UP000031952">
    <property type="component" value="Unassembled WGS sequence"/>
</dbReference>
<evidence type="ECO:0000313" key="2">
    <source>
        <dbReference type="Proteomes" id="UP000031952"/>
    </source>
</evidence>
<dbReference type="AlphaFoldDB" id="A0A0C2LZW2"/>
<gene>
    <name evidence="1" type="ORF">SB78_02630</name>
</gene>
<protein>
    <recommendedName>
        <fullName evidence="3">DUF218 domain-containing protein</fullName>
    </recommendedName>
</protein>
<reference evidence="1 2" key="1">
    <citation type="submission" date="2014-12" db="EMBL/GenBank/DDBJ databases">
        <title>Whole genome sequence of Candidatus Rickettsia asemboensis strain NMRCii isolated from cat fleas in west Kenya.</title>
        <authorList>
            <person name="Jima D."/>
            <person name="Luce-Fedrow A."/>
            <person name="Yang Y."/>
            <person name="Maina A.N."/>
            <person name="Snesrud E.C."/>
            <person name="Jarman R.G."/>
            <person name="Richards A.L."/>
            <person name="Hang J."/>
        </authorList>
    </citation>
    <scope>NUCLEOTIDE SEQUENCE [LARGE SCALE GENOMIC DNA]</scope>
    <source>
        <strain evidence="1 2">NMRCii</strain>
    </source>
</reference>
<dbReference type="EMBL" id="JWSW01000014">
    <property type="protein sequence ID" value="KIJ88937.1"/>
    <property type="molecule type" value="Genomic_DNA"/>
</dbReference>
<accession>A0A0C2LZW2</accession>
<proteinExistence type="predicted"/>
<comment type="caution">
    <text evidence="1">The sequence shown here is derived from an EMBL/GenBank/DDBJ whole genome shotgun (WGS) entry which is preliminary data.</text>
</comment>
<dbReference type="CDD" id="cd06259">
    <property type="entry name" value="YdcF-like"/>
    <property type="match status" value="1"/>
</dbReference>
<dbReference type="RefSeq" id="WP_041078445.1">
    <property type="nucleotide sequence ID" value="NZ_JWSW01000014.1"/>
</dbReference>